<dbReference type="EMBL" id="CM039430">
    <property type="protein sequence ID" value="KAI4345636.1"/>
    <property type="molecule type" value="Genomic_DNA"/>
</dbReference>
<reference evidence="1 2" key="1">
    <citation type="journal article" date="2022" name="DNA Res.">
        <title>Chromosomal-level genome assembly of the orchid tree Bauhinia variegata (Leguminosae; Cercidoideae) supports the allotetraploid origin hypothesis of Bauhinia.</title>
        <authorList>
            <person name="Zhong Y."/>
            <person name="Chen Y."/>
            <person name="Zheng D."/>
            <person name="Pang J."/>
            <person name="Liu Y."/>
            <person name="Luo S."/>
            <person name="Meng S."/>
            <person name="Qian L."/>
            <person name="Wei D."/>
            <person name="Dai S."/>
            <person name="Zhou R."/>
        </authorList>
    </citation>
    <scope>NUCLEOTIDE SEQUENCE [LARGE SCALE GENOMIC DNA]</scope>
    <source>
        <strain evidence="1">BV-YZ2020</strain>
    </source>
</reference>
<name>A0ACB9PBB8_BAUVA</name>
<dbReference type="Proteomes" id="UP000828941">
    <property type="component" value="Chromosome 5"/>
</dbReference>
<comment type="caution">
    <text evidence="1">The sequence shown here is derived from an EMBL/GenBank/DDBJ whole genome shotgun (WGS) entry which is preliminary data.</text>
</comment>
<evidence type="ECO:0000313" key="2">
    <source>
        <dbReference type="Proteomes" id="UP000828941"/>
    </source>
</evidence>
<sequence length="74" mass="8415">MVKEEEKDLRETEREMGEWGGKALREAEDNTGDDVAGPGCKSGVHRIRSVNKTRGGRKWRRIKEKTGEECRLDG</sequence>
<proteinExistence type="predicted"/>
<accession>A0ACB9PBB8</accession>
<organism evidence="1 2">
    <name type="scientific">Bauhinia variegata</name>
    <name type="common">Purple orchid tree</name>
    <name type="synonym">Phanera variegata</name>
    <dbReference type="NCBI Taxonomy" id="167791"/>
    <lineage>
        <taxon>Eukaryota</taxon>
        <taxon>Viridiplantae</taxon>
        <taxon>Streptophyta</taxon>
        <taxon>Embryophyta</taxon>
        <taxon>Tracheophyta</taxon>
        <taxon>Spermatophyta</taxon>
        <taxon>Magnoliopsida</taxon>
        <taxon>eudicotyledons</taxon>
        <taxon>Gunneridae</taxon>
        <taxon>Pentapetalae</taxon>
        <taxon>rosids</taxon>
        <taxon>fabids</taxon>
        <taxon>Fabales</taxon>
        <taxon>Fabaceae</taxon>
        <taxon>Cercidoideae</taxon>
        <taxon>Cercideae</taxon>
        <taxon>Bauhiniinae</taxon>
        <taxon>Bauhinia</taxon>
    </lineage>
</organism>
<evidence type="ECO:0000313" key="1">
    <source>
        <dbReference type="EMBL" id="KAI4345636.1"/>
    </source>
</evidence>
<protein>
    <submittedName>
        <fullName evidence="1">Uncharacterized protein</fullName>
    </submittedName>
</protein>
<gene>
    <name evidence="1" type="ORF">L6164_012737</name>
</gene>
<keyword evidence="2" id="KW-1185">Reference proteome</keyword>